<protein>
    <recommendedName>
        <fullName evidence="10">Na(+) H(+) antiporter subunit E</fullName>
    </recommendedName>
</protein>
<keyword evidence="6 7" id="KW-0472">Membrane</keyword>
<dbReference type="Proteomes" id="UP000027318">
    <property type="component" value="Unassembled WGS sequence"/>
</dbReference>
<dbReference type="OrthoDB" id="7852837at2"/>
<dbReference type="InterPro" id="IPR002758">
    <property type="entry name" value="Cation_antiport_E"/>
</dbReference>
<dbReference type="GO" id="GO:0005886">
    <property type="term" value="C:plasma membrane"/>
    <property type="evidence" value="ECO:0007669"/>
    <property type="project" value="UniProtKB-SubCell"/>
</dbReference>
<evidence type="ECO:0000256" key="1">
    <source>
        <dbReference type="ARBA" id="ARBA00004651"/>
    </source>
</evidence>
<dbReference type="EMBL" id="JMSZ01000016">
    <property type="protein sequence ID" value="KDE40360.1"/>
    <property type="molecule type" value="Genomic_DNA"/>
</dbReference>
<evidence type="ECO:0000313" key="8">
    <source>
        <dbReference type="EMBL" id="KDE40360.1"/>
    </source>
</evidence>
<evidence type="ECO:0000256" key="5">
    <source>
        <dbReference type="ARBA" id="ARBA00022989"/>
    </source>
</evidence>
<dbReference type="Pfam" id="PF01899">
    <property type="entry name" value="MNHE"/>
    <property type="match status" value="1"/>
</dbReference>
<evidence type="ECO:0000256" key="3">
    <source>
        <dbReference type="ARBA" id="ARBA00022475"/>
    </source>
</evidence>
<feature type="transmembrane region" description="Helical" evidence="7">
    <location>
        <begin position="12"/>
        <end position="29"/>
    </location>
</feature>
<evidence type="ECO:0000313" key="9">
    <source>
        <dbReference type="Proteomes" id="UP000027318"/>
    </source>
</evidence>
<evidence type="ECO:0000256" key="4">
    <source>
        <dbReference type="ARBA" id="ARBA00022692"/>
    </source>
</evidence>
<accession>A0A063Y5C8</accession>
<organism evidence="8 9">
    <name type="scientific">Nitrincola lacisaponensis</name>
    <dbReference type="NCBI Taxonomy" id="267850"/>
    <lineage>
        <taxon>Bacteria</taxon>
        <taxon>Pseudomonadati</taxon>
        <taxon>Pseudomonadota</taxon>
        <taxon>Gammaproteobacteria</taxon>
        <taxon>Oceanospirillales</taxon>
        <taxon>Oceanospirillaceae</taxon>
        <taxon>Nitrincola</taxon>
    </lineage>
</organism>
<keyword evidence="3" id="KW-1003">Cell membrane</keyword>
<keyword evidence="9" id="KW-1185">Reference proteome</keyword>
<reference evidence="8 9" key="1">
    <citation type="journal article" date="2005" name="Int. J. Syst. Evol. Microbiol.">
        <title>Nitrincola lacisaponensis gen. nov., sp. nov., a novel alkaliphilic bacterium isolated from an alkaline, saline lake.</title>
        <authorList>
            <person name="Dimitriu P.A."/>
            <person name="Shukla S.K."/>
            <person name="Conradt J."/>
            <person name="Marquez M.C."/>
            <person name="Ventosa A."/>
            <person name="Maglia A."/>
            <person name="Peyton B.M."/>
            <person name="Pinkart H.C."/>
            <person name="Mormile M.R."/>
        </authorList>
    </citation>
    <scope>NUCLEOTIDE SEQUENCE [LARGE SCALE GENOMIC DNA]</scope>
    <source>
        <strain evidence="8 9">4CA</strain>
    </source>
</reference>
<evidence type="ECO:0000256" key="6">
    <source>
        <dbReference type="ARBA" id="ARBA00023136"/>
    </source>
</evidence>
<dbReference type="AlphaFoldDB" id="A0A063Y5C8"/>
<gene>
    <name evidence="8" type="ORF">ADINL_0952</name>
</gene>
<evidence type="ECO:0000256" key="7">
    <source>
        <dbReference type="SAM" id="Phobius"/>
    </source>
</evidence>
<proteinExistence type="inferred from homology"/>
<name>A0A063Y5C8_9GAMM</name>
<keyword evidence="5 7" id="KW-1133">Transmembrane helix</keyword>
<comment type="caution">
    <text evidence="8">The sequence shown here is derived from an EMBL/GenBank/DDBJ whole genome shotgun (WGS) entry which is preliminary data.</text>
</comment>
<dbReference type="STRING" id="267850.ADINL_0952"/>
<feature type="transmembrane region" description="Helical" evidence="7">
    <location>
        <begin position="64"/>
        <end position="83"/>
    </location>
</feature>
<dbReference type="GO" id="GO:0008324">
    <property type="term" value="F:monoatomic cation transmembrane transporter activity"/>
    <property type="evidence" value="ECO:0007669"/>
    <property type="project" value="InterPro"/>
</dbReference>
<dbReference type="PANTHER" id="PTHR34584:SF1">
    <property type="entry name" value="NA(+)_H(+) ANTIPORTER SUBUNIT E1"/>
    <property type="match status" value="1"/>
</dbReference>
<comment type="subcellular location">
    <subcellularLocation>
        <location evidence="1">Cell membrane</location>
        <topology evidence="1">Multi-pass membrane protein</topology>
    </subcellularLocation>
</comment>
<dbReference type="RefSeq" id="WP_051632566.1">
    <property type="nucleotide sequence ID" value="NZ_JMSZ01000016.1"/>
</dbReference>
<dbReference type="PANTHER" id="PTHR34584">
    <property type="entry name" value="NA(+)/H(+) ANTIPORTER SUBUNIT E1"/>
    <property type="match status" value="1"/>
</dbReference>
<comment type="similarity">
    <text evidence="2">Belongs to the CPA3 antiporters (TC 2.A.63) subunit E family.</text>
</comment>
<evidence type="ECO:0000256" key="2">
    <source>
        <dbReference type="ARBA" id="ARBA00006228"/>
    </source>
</evidence>
<feature type="transmembrane region" description="Helical" evidence="7">
    <location>
        <begin position="35"/>
        <end position="52"/>
    </location>
</feature>
<keyword evidence="4 7" id="KW-0812">Transmembrane</keyword>
<sequence>MDRLITRLAAHPAALGWRTFCAVAFWWVLTGGEPGSWLIGIPAVALAVIISFQLTPASKHRLRLLELPGFLFYFLWASLIAGIDIARRTLHPSLPLKSHYVTYHTQLQGLPRWLFMSSLSLMPGTLSVSSEADGLLIHSLDDAETTHHSLQQLEGQISRLLISEKRT</sequence>
<evidence type="ECO:0008006" key="10">
    <source>
        <dbReference type="Google" id="ProtNLM"/>
    </source>
</evidence>